<dbReference type="PROSITE" id="PS50021">
    <property type="entry name" value="CH"/>
    <property type="match status" value="1"/>
</dbReference>
<sequence>MEEAEADCALAFAEAQRWVEAVTEKNFETKDFRASLENGVLLCDLINKLKPGVIKKINRLSTPIAGLDNINVFLKACEQIGLKEAQLFHPGDLQDLSNRVTVKQEETDRRVKNVLITLYWLGRKAQSNPYYNGPYLNLKAFENLLGQALTKALEESSCLKRSGRDSGYGDIWCAERGEFLAPPGNYKREDSFESLDSLGSRSFASCSSDITLRGAREGCESDTDSEFTFKMQDHNKDDMSYRRISAVEPKSALPFNRFLPNKSRQPSYVPAPLRKKKLDKNEGNRRSWASPVYIEADGAFPRSKSMSDVSAEDTQNLRQLRYEEMQKIKSQLKEQDQKWQDDLAKWKDRRKSYTSDLQKKKDEREEIEKQSLEKSERRSKTFNEMLQDRESPHQTSTITSRRRLYSSDDGVNEEKLPPLLTMSEAGARSQRVEEKGTTYPTEIPKQDSTTFAKREATLTAEIQLPSKSPVEEQPPASLSSQHSLNTQMESTRVSATLPRSYQKTDAARLTSVVAPRPFGSQSRGISSLPRSYTMDDSWKYNGDIEGIKRSQSSSVSISVQRPDTSQLASSSSSEREAAASRESTMRLQSPTPTFSSPSQDQAATSKDMLSSTSSPDLTSELGGGRSSPQTEVSRSQDQFSDMRISINQTPGSSLDFGFTVKWDFSRIFVASVEAGSPAEFSQLQVDDEIIAINNTKFSHKDTKEWEETMANAQETGNLVMDIRRYGKSDWGKDQPSLPFTRHKTLNLTSMATKIIGSPETKWIDATSGIYSSDKSSNLSITADFSESLQNSNTESKEINGIRDESNTFESKASEPISLKNLKRRSQFFEQGSSDSVVPDLPVPTISAPSRWAWDQEGERKRQERWQKEQDRLLQEKYQREQEKLREEWQRAKQEAERENSKYLNEELMVLNSNSISLTTREPAMATRGEESKAPDREGTPAEEETRGQRQEKGVNEDPRKKLQEQTRRQAEAEQERQADRERDTSIKIYQYRRPVDSYDIPKREEESSGLLPSDRNKSRSTTELDDYPANKNGSNRYLDRPGSSSSSQKSSKKEQVPSGAELERQQILQEMRKRTSLYDDNSWIRQRSSSVNKEPICLPGIMRRGESLDNLDSPRASSWRQSPWLNQPSGVYATSSVQDCSRPPPQLLSTSNRAYMRNPSSSVPPPSAGSGKTTAPSPIPCSPSPAVPQPSCQPRNRSVSGKRVCSYCHNILGKGAAMIIESLGLCYHLHCFKCVACDRDLGGSSSGAEVRIRNNQLYCNDCYLRFKSGRPTVM</sequence>
<feature type="coiled-coil region" evidence="5">
    <location>
        <begin position="867"/>
        <end position="905"/>
    </location>
</feature>
<dbReference type="Pfam" id="PF15949">
    <property type="entry name" value="DUF4757"/>
    <property type="match status" value="1"/>
</dbReference>
<dbReference type="PROSITE" id="PS50023">
    <property type="entry name" value="LIM_DOMAIN_2"/>
    <property type="match status" value="1"/>
</dbReference>
<evidence type="ECO:0000313" key="11">
    <source>
        <dbReference type="RefSeq" id="XP_057388786.1"/>
    </source>
</evidence>
<dbReference type="Pfam" id="PF00307">
    <property type="entry name" value="CH"/>
    <property type="match status" value="1"/>
</dbReference>
<organism evidence="10 11">
    <name type="scientific">Balaenoptera acutorostrata</name>
    <name type="common">Common minke whale</name>
    <name type="synonym">Balaena rostrata</name>
    <dbReference type="NCBI Taxonomy" id="9767"/>
    <lineage>
        <taxon>Eukaryota</taxon>
        <taxon>Metazoa</taxon>
        <taxon>Chordata</taxon>
        <taxon>Craniata</taxon>
        <taxon>Vertebrata</taxon>
        <taxon>Euteleostomi</taxon>
        <taxon>Mammalia</taxon>
        <taxon>Eutheria</taxon>
        <taxon>Laurasiatheria</taxon>
        <taxon>Artiodactyla</taxon>
        <taxon>Whippomorpha</taxon>
        <taxon>Cetacea</taxon>
        <taxon>Mysticeti</taxon>
        <taxon>Balaenopteridae</taxon>
        <taxon>Balaenoptera</taxon>
    </lineage>
</organism>
<feature type="region of interest" description="Disordered" evidence="6">
    <location>
        <begin position="789"/>
        <end position="812"/>
    </location>
</feature>
<dbReference type="PANTHER" id="PTHR46767:SF1">
    <property type="entry name" value="LIM DOMAIN ONLY PROTEIN 7"/>
    <property type="match status" value="1"/>
</dbReference>
<gene>
    <name evidence="11" type="primary">LMO7</name>
</gene>
<evidence type="ECO:0000259" key="9">
    <source>
        <dbReference type="PROSITE" id="PS50106"/>
    </source>
</evidence>
<keyword evidence="5" id="KW-0175">Coiled coil</keyword>
<dbReference type="Pfam" id="PF00595">
    <property type="entry name" value="PDZ"/>
    <property type="match status" value="1"/>
</dbReference>
<dbReference type="SMART" id="SM00228">
    <property type="entry name" value="PDZ"/>
    <property type="match status" value="1"/>
</dbReference>
<dbReference type="SMART" id="SM00132">
    <property type="entry name" value="LIM"/>
    <property type="match status" value="1"/>
</dbReference>
<feature type="region of interest" description="Disordered" evidence="6">
    <location>
        <begin position="1134"/>
        <end position="1199"/>
    </location>
</feature>
<dbReference type="SUPFAM" id="SSF50156">
    <property type="entry name" value="PDZ domain-like"/>
    <property type="match status" value="1"/>
</dbReference>
<feature type="domain" description="Calponin-homology (CH)" evidence="7">
    <location>
        <begin position="9"/>
        <end position="126"/>
    </location>
</feature>
<feature type="region of interest" description="Disordered" evidence="6">
    <location>
        <begin position="350"/>
        <end position="638"/>
    </location>
</feature>
<feature type="compositionally biased region" description="Pro residues" evidence="6">
    <location>
        <begin position="1177"/>
        <end position="1188"/>
    </location>
</feature>
<dbReference type="PROSITE" id="PS50106">
    <property type="entry name" value="PDZ"/>
    <property type="match status" value="1"/>
</dbReference>
<protein>
    <submittedName>
        <fullName evidence="11">LIM domain only protein 7 isoform X15</fullName>
    </submittedName>
</protein>
<dbReference type="Proteomes" id="UP001652580">
    <property type="component" value="Chromosome 18"/>
</dbReference>
<evidence type="ECO:0000313" key="10">
    <source>
        <dbReference type="Proteomes" id="UP001652580"/>
    </source>
</evidence>
<evidence type="ECO:0000256" key="2">
    <source>
        <dbReference type="ARBA" id="ARBA00022833"/>
    </source>
</evidence>
<evidence type="ECO:0000259" key="8">
    <source>
        <dbReference type="PROSITE" id="PS50023"/>
    </source>
</evidence>
<dbReference type="CDD" id="cd08368">
    <property type="entry name" value="LIM"/>
    <property type="match status" value="1"/>
</dbReference>
<feature type="compositionally biased region" description="Basic and acidic residues" evidence="6">
    <location>
        <begin position="350"/>
        <end position="392"/>
    </location>
</feature>
<evidence type="ECO:0000256" key="3">
    <source>
        <dbReference type="ARBA" id="ARBA00023038"/>
    </source>
</evidence>
<feature type="region of interest" description="Disordered" evidence="6">
    <location>
        <begin position="257"/>
        <end position="285"/>
    </location>
</feature>
<dbReference type="PRINTS" id="PR00888">
    <property type="entry name" value="SM22CALPONIN"/>
</dbReference>
<feature type="compositionally biased region" description="Polar residues" evidence="6">
    <location>
        <begin position="519"/>
        <end position="530"/>
    </location>
</feature>
<dbReference type="Pfam" id="PF00412">
    <property type="entry name" value="LIM"/>
    <property type="match status" value="1"/>
</dbReference>
<dbReference type="PROSITE" id="PS00478">
    <property type="entry name" value="LIM_DOMAIN_1"/>
    <property type="match status" value="1"/>
</dbReference>
<dbReference type="SMART" id="SM00033">
    <property type="entry name" value="CH"/>
    <property type="match status" value="1"/>
</dbReference>
<evidence type="ECO:0000256" key="5">
    <source>
        <dbReference type="SAM" id="Coils"/>
    </source>
</evidence>
<dbReference type="Gene3D" id="2.30.42.10">
    <property type="match status" value="1"/>
</dbReference>
<feature type="compositionally biased region" description="Polar residues" evidence="6">
    <location>
        <begin position="626"/>
        <end position="638"/>
    </location>
</feature>
<proteinExistence type="predicted"/>
<evidence type="ECO:0000256" key="4">
    <source>
        <dbReference type="PROSITE-ProRule" id="PRU00125"/>
    </source>
</evidence>
<keyword evidence="2 4" id="KW-0862">Zinc</keyword>
<dbReference type="SUPFAM" id="SSF47576">
    <property type="entry name" value="Calponin-homology domain, CH-domain"/>
    <property type="match status" value="1"/>
</dbReference>
<dbReference type="InterPro" id="IPR029978">
    <property type="entry name" value="LMO-7"/>
</dbReference>
<dbReference type="InterPro" id="IPR036872">
    <property type="entry name" value="CH_dom_sf"/>
</dbReference>
<keyword evidence="3 4" id="KW-0440">LIM domain</keyword>
<feature type="compositionally biased region" description="Low complexity" evidence="6">
    <location>
        <begin position="550"/>
        <end position="560"/>
    </location>
</feature>
<feature type="compositionally biased region" description="Polar residues" evidence="6">
    <location>
        <begin position="476"/>
        <end position="503"/>
    </location>
</feature>
<name>A0ABM3SG15_BALAC</name>
<feature type="region of interest" description="Disordered" evidence="6">
    <location>
        <begin position="829"/>
        <end position="857"/>
    </location>
</feature>
<feature type="compositionally biased region" description="Polar residues" evidence="6">
    <location>
        <begin position="599"/>
        <end position="617"/>
    </location>
</feature>
<keyword evidence="10" id="KW-1185">Reference proteome</keyword>
<dbReference type="InterPro" id="IPR031865">
    <property type="entry name" value="DUF4757"/>
</dbReference>
<dbReference type="InterPro" id="IPR036034">
    <property type="entry name" value="PDZ_sf"/>
</dbReference>
<evidence type="ECO:0000256" key="1">
    <source>
        <dbReference type="ARBA" id="ARBA00022723"/>
    </source>
</evidence>
<dbReference type="PANTHER" id="PTHR46767">
    <property type="entry name" value="LIM DOMAIN ONLY PROTEIN 7"/>
    <property type="match status" value="1"/>
</dbReference>
<dbReference type="InterPro" id="IPR001781">
    <property type="entry name" value="Znf_LIM"/>
</dbReference>
<dbReference type="Gene3D" id="2.10.110.10">
    <property type="entry name" value="Cysteine Rich Protein"/>
    <property type="match status" value="1"/>
</dbReference>
<keyword evidence="1 4" id="KW-0479">Metal-binding</keyword>
<evidence type="ECO:0000256" key="6">
    <source>
        <dbReference type="SAM" id="MobiDB-lite"/>
    </source>
</evidence>
<feature type="compositionally biased region" description="Basic and acidic residues" evidence="6">
    <location>
        <begin position="993"/>
        <end position="1006"/>
    </location>
</feature>
<dbReference type="InterPro" id="IPR001715">
    <property type="entry name" value="CH_dom"/>
</dbReference>
<feature type="domain" description="PDZ" evidence="9">
    <location>
        <begin position="643"/>
        <end position="701"/>
    </location>
</feature>
<feature type="region of interest" description="Disordered" evidence="6">
    <location>
        <begin position="913"/>
        <end position="1067"/>
    </location>
</feature>
<feature type="compositionally biased region" description="Basic and acidic residues" evidence="6">
    <location>
        <begin position="794"/>
        <end position="805"/>
    </location>
</feature>
<accession>A0ABM3SG15</accession>
<feature type="domain" description="LIM zinc-binding" evidence="8">
    <location>
        <begin position="1203"/>
        <end position="1269"/>
    </location>
</feature>
<dbReference type="InterPro" id="IPR003096">
    <property type="entry name" value="SM22_calponin"/>
</dbReference>
<dbReference type="InterPro" id="IPR001478">
    <property type="entry name" value="PDZ"/>
</dbReference>
<dbReference type="CDD" id="cd21277">
    <property type="entry name" value="CH_LMO7"/>
    <property type="match status" value="1"/>
</dbReference>
<feature type="compositionally biased region" description="Low complexity" evidence="6">
    <location>
        <begin position="589"/>
        <end position="598"/>
    </location>
</feature>
<dbReference type="GeneID" id="103002322"/>
<dbReference type="RefSeq" id="XP_057388786.1">
    <property type="nucleotide sequence ID" value="XM_057532803.1"/>
</dbReference>
<dbReference type="Gene3D" id="1.10.418.10">
    <property type="entry name" value="Calponin-like domain"/>
    <property type="match status" value="1"/>
</dbReference>
<evidence type="ECO:0000259" key="7">
    <source>
        <dbReference type="PROSITE" id="PS50021"/>
    </source>
</evidence>
<feature type="compositionally biased region" description="Basic and acidic residues" evidence="6">
    <location>
        <begin position="927"/>
        <end position="985"/>
    </location>
</feature>
<reference evidence="11" key="1">
    <citation type="submission" date="2025-08" db="UniProtKB">
        <authorList>
            <consortium name="RefSeq"/>
        </authorList>
    </citation>
    <scope>IDENTIFICATION</scope>
</reference>